<dbReference type="SMART" id="SM00365">
    <property type="entry name" value="LRR_SD22"/>
    <property type="match status" value="10"/>
</dbReference>
<dbReference type="PRINTS" id="PR00019">
    <property type="entry name" value="LEURICHRPT"/>
</dbReference>
<dbReference type="InterPro" id="IPR013783">
    <property type="entry name" value="Ig-like_fold"/>
</dbReference>
<dbReference type="InterPro" id="IPR032675">
    <property type="entry name" value="LRR_dom_sf"/>
</dbReference>
<dbReference type="OMA" id="ERNCITH"/>
<feature type="chain" id="PRO_5029459347" description="Ig-like domain-containing protein" evidence="5">
    <location>
        <begin position="20"/>
        <end position="1101"/>
    </location>
</feature>
<keyword evidence="2 5" id="KW-0732">Signal</keyword>
<reference evidence="7" key="2">
    <citation type="submission" date="2021-01" db="UniProtKB">
        <authorList>
            <consortium name="EnsemblMetazoa"/>
        </authorList>
    </citation>
    <scope>IDENTIFICATION</scope>
</reference>
<evidence type="ECO:0000256" key="3">
    <source>
        <dbReference type="ARBA" id="ARBA00022737"/>
    </source>
</evidence>
<reference evidence="8" key="1">
    <citation type="submission" date="2015-02" db="EMBL/GenBank/DDBJ databases">
        <title>Genome sequencing for Strongylocentrotus purpuratus.</title>
        <authorList>
            <person name="Murali S."/>
            <person name="Liu Y."/>
            <person name="Vee V."/>
            <person name="English A."/>
            <person name="Wang M."/>
            <person name="Skinner E."/>
            <person name="Han Y."/>
            <person name="Muzny D.M."/>
            <person name="Worley K.C."/>
            <person name="Gibbs R.A."/>
        </authorList>
    </citation>
    <scope>NUCLEOTIDE SEQUENCE</scope>
</reference>
<keyword evidence="4" id="KW-1015">Disulfide bond</keyword>
<keyword evidence="8" id="KW-1185">Reference proteome</keyword>
<keyword evidence="3" id="KW-0677">Repeat</keyword>
<evidence type="ECO:0000256" key="5">
    <source>
        <dbReference type="SAM" id="SignalP"/>
    </source>
</evidence>
<dbReference type="Gene3D" id="3.80.10.10">
    <property type="entry name" value="Ribonuclease Inhibitor"/>
    <property type="match status" value="7"/>
</dbReference>
<feature type="signal peptide" evidence="5">
    <location>
        <begin position="1"/>
        <end position="19"/>
    </location>
</feature>
<proteinExistence type="predicted"/>
<dbReference type="InterPro" id="IPR001611">
    <property type="entry name" value="Leu-rich_rpt"/>
</dbReference>
<dbReference type="SMART" id="SM00369">
    <property type="entry name" value="LRR_TYP"/>
    <property type="match status" value="12"/>
</dbReference>
<dbReference type="InterPro" id="IPR007110">
    <property type="entry name" value="Ig-like_dom"/>
</dbReference>
<dbReference type="AlphaFoldDB" id="A0A7M7N8A0"/>
<dbReference type="Proteomes" id="UP000007110">
    <property type="component" value="Unassembled WGS sequence"/>
</dbReference>
<evidence type="ECO:0000259" key="6">
    <source>
        <dbReference type="PROSITE" id="PS50835"/>
    </source>
</evidence>
<dbReference type="OrthoDB" id="10027416at2759"/>
<dbReference type="InterPro" id="IPR050328">
    <property type="entry name" value="Dev_Immune_Receptor"/>
</dbReference>
<dbReference type="KEGG" id="spu:105437192"/>
<feature type="domain" description="Ig-like" evidence="6">
    <location>
        <begin position="943"/>
        <end position="1036"/>
    </location>
</feature>
<dbReference type="InParanoid" id="A0A7M7N8A0"/>
<dbReference type="PROSITE" id="PS51450">
    <property type="entry name" value="LRR"/>
    <property type="match status" value="5"/>
</dbReference>
<evidence type="ECO:0000256" key="4">
    <source>
        <dbReference type="ARBA" id="ARBA00023157"/>
    </source>
</evidence>
<evidence type="ECO:0000256" key="2">
    <source>
        <dbReference type="ARBA" id="ARBA00022729"/>
    </source>
</evidence>
<dbReference type="InterPro" id="IPR036179">
    <property type="entry name" value="Ig-like_dom_sf"/>
</dbReference>
<dbReference type="PANTHER" id="PTHR24373">
    <property type="entry name" value="SLIT RELATED LEUCINE-RICH REPEAT NEURONAL PROTEIN"/>
    <property type="match status" value="1"/>
</dbReference>
<dbReference type="FunFam" id="3.80.10.10:FF:001164">
    <property type="entry name" value="GH01279p"/>
    <property type="match status" value="1"/>
</dbReference>
<dbReference type="SUPFAM" id="SSF48726">
    <property type="entry name" value="Immunoglobulin"/>
    <property type="match status" value="1"/>
</dbReference>
<dbReference type="RefSeq" id="XP_030832010.1">
    <property type="nucleotide sequence ID" value="XM_030976150.1"/>
</dbReference>
<dbReference type="PANTHER" id="PTHR24373:SF396">
    <property type="entry name" value="LEUCINE RICH REPEATS AND IMMUNOGLOBULIN LIKE DOMAINS 1"/>
    <property type="match status" value="1"/>
</dbReference>
<dbReference type="PROSITE" id="PS50835">
    <property type="entry name" value="IG_LIKE"/>
    <property type="match status" value="1"/>
</dbReference>
<name>A0A7M7N8A0_STRPU</name>
<evidence type="ECO:0000313" key="8">
    <source>
        <dbReference type="Proteomes" id="UP000007110"/>
    </source>
</evidence>
<dbReference type="InterPro" id="IPR003591">
    <property type="entry name" value="Leu-rich_rpt_typical-subtyp"/>
</dbReference>
<dbReference type="Pfam" id="PF13855">
    <property type="entry name" value="LRR_8"/>
    <property type="match status" value="7"/>
</dbReference>
<keyword evidence="1" id="KW-0433">Leucine-rich repeat</keyword>
<organism evidence="7 8">
    <name type="scientific">Strongylocentrotus purpuratus</name>
    <name type="common">Purple sea urchin</name>
    <dbReference type="NCBI Taxonomy" id="7668"/>
    <lineage>
        <taxon>Eukaryota</taxon>
        <taxon>Metazoa</taxon>
        <taxon>Echinodermata</taxon>
        <taxon>Eleutherozoa</taxon>
        <taxon>Echinozoa</taxon>
        <taxon>Echinoidea</taxon>
        <taxon>Euechinoidea</taxon>
        <taxon>Echinacea</taxon>
        <taxon>Camarodonta</taxon>
        <taxon>Echinidea</taxon>
        <taxon>Strongylocentrotidae</taxon>
        <taxon>Strongylocentrotus</taxon>
    </lineage>
</organism>
<accession>A0A7M7N8A0</accession>
<dbReference type="SMART" id="SM00409">
    <property type="entry name" value="IG"/>
    <property type="match status" value="1"/>
</dbReference>
<dbReference type="EnsemblMetazoa" id="XM_030976150">
    <property type="protein sequence ID" value="XP_030832010"/>
    <property type="gene ID" value="LOC105437192"/>
</dbReference>
<sequence length="1101" mass="124946">MNLHIFLFVLAFIGRTVQGKCPVGCDCDTVNGLVNVDCAWCGLNNVPEDIPCDAGEVDLHTNYITRLNKKSFSCQAQLSKLFLSQNKLKYIEKNVFERLMKLTYIEFESNELVSIPYLGSLPRLIDVSIFKNFFVEWPQLFLSSMPERQPFKMSLAYNKLSDAPKVPFKIWNLNLEGNTVTDLSNAVFTHPEVILELNIDKNNVEYLEKLQKMDNLTILSLEYNGIRSIADTTFAYLPSLKRINLARNKIVDVSPFRNMSYITDIILAKNSIRHIRHPAFTNIPNIAVIYLNDNEIVCYMPHSDFSVPSSLLLGRNKISVMDMNPAGNYSNVVILYIDNNHLGNFSIHPFPGLSSLYASNNFIKDVISLKYEHRFLRYINLCYNQIGSVKNFENLPALKWLFLCHNSIKTLDDNSLIDSFSLLTLDLSYNKLSELLNFTALPALRRLDLSGNILHVIGNATFDHLPRLVTLNLSQNQISKLGFFSSMPSLETLSLSHNQLRTIHPHDFSNLNNLRVLQLASNFIVEFENINLPSLQRLDIGFNFLTRMNFNHVLDHRILYINVESNRIAEVISTHAPLVSIIVNNNRIGSLNSSLLSGYNVFASSNNLTDFNQVRITPGLMGLYLYKNHLSCIPDYTFSLASSLIFLELADNMIVKVTNLSFVGLQLVRTLNLERNQIVHLPSGVFSYIGDLKTLELSGNPLTYKSSRPFMGIQGLEYLKLANMPFSNLSLHVLEDIQLVYSLNIDKNMALRQFFINKASVLPFTNFPNLRRISLSSNELRNQCPLLHIKYLQVIDLSNNLFSSIPTYCLPNYADSLNLSRNRIRSVNKDSFGELQHLWVLDLSYNRIVSFKFRALEHQKNLATLHLAGNLLTTLDISFLSFSLKSIVMDLQDNPWLCDCDLIMAVRMLESWIDDPVVCSQPAGYSNSSLAELAMSNNFTCLPQLCSQPLQTLLTFIGDQSVEIPCPIITSNLSVIIHWSFTSHRQQLPSIGSELLDSVSVLPHNALFIEHVSLNLTGTYTCWSENGAGRTKFMVNLLVEERSGTVQKLMEDNTSTVLAKNWKETLSCGNSGRRNNDRSITTMISSLLVALWQLRKWKKNI</sequence>
<dbReference type="InterPro" id="IPR003599">
    <property type="entry name" value="Ig_sub"/>
</dbReference>
<protein>
    <recommendedName>
        <fullName evidence="6">Ig-like domain-containing protein</fullName>
    </recommendedName>
</protein>
<evidence type="ECO:0000256" key="1">
    <source>
        <dbReference type="ARBA" id="ARBA00022614"/>
    </source>
</evidence>
<dbReference type="SUPFAM" id="SSF52058">
    <property type="entry name" value="L domain-like"/>
    <property type="match status" value="3"/>
</dbReference>
<dbReference type="GeneID" id="105437192"/>
<dbReference type="Gene3D" id="2.60.40.10">
    <property type="entry name" value="Immunoglobulins"/>
    <property type="match status" value="1"/>
</dbReference>
<evidence type="ECO:0000313" key="7">
    <source>
        <dbReference type="EnsemblMetazoa" id="XP_030832010"/>
    </source>
</evidence>